<dbReference type="PANTHER" id="PTHR23407">
    <property type="entry name" value="ATPASE INHIBITOR/5-FORMYLTETRAHYDROFOLATE CYCLO-LIGASE"/>
    <property type="match status" value="1"/>
</dbReference>
<dbReference type="Proteomes" id="UP001296923">
    <property type="component" value="Unassembled WGS sequence"/>
</dbReference>
<dbReference type="EMBL" id="JAFHKR010000039">
    <property type="protein sequence ID" value="MBN3556128.1"/>
    <property type="molecule type" value="Genomic_DNA"/>
</dbReference>
<evidence type="ECO:0000256" key="1">
    <source>
        <dbReference type="ARBA" id="ARBA00010638"/>
    </source>
</evidence>
<dbReference type="PIRSF" id="PIRSF006806">
    <property type="entry name" value="FTHF_cligase"/>
    <property type="match status" value="1"/>
</dbReference>
<keyword evidence="3 4" id="KW-0067">ATP-binding</keyword>
<keyword evidence="2 4" id="KW-0547">Nucleotide-binding</keyword>
<accession>A0ABS2ZV19</accession>
<dbReference type="SUPFAM" id="SSF100950">
    <property type="entry name" value="NagB/RpiA/CoA transferase-like"/>
    <property type="match status" value="1"/>
</dbReference>
<protein>
    <recommendedName>
        <fullName evidence="4">5-formyltetrahydrofolate cyclo-ligase</fullName>
        <ecNumber evidence="4">6.3.3.2</ecNumber>
    </recommendedName>
</protein>
<evidence type="ECO:0000256" key="3">
    <source>
        <dbReference type="ARBA" id="ARBA00022840"/>
    </source>
</evidence>
<dbReference type="NCBIfam" id="TIGR02727">
    <property type="entry name" value="MTHFS_bact"/>
    <property type="match status" value="1"/>
</dbReference>
<comment type="catalytic activity">
    <reaction evidence="4">
        <text>(6S)-5-formyl-5,6,7,8-tetrahydrofolate + ATP = (6R)-5,10-methenyltetrahydrofolate + ADP + phosphate</text>
        <dbReference type="Rhea" id="RHEA:10488"/>
        <dbReference type="ChEBI" id="CHEBI:30616"/>
        <dbReference type="ChEBI" id="CHEBI:43474"/>
        <dbReference type="ChEBI" id="CHEBI:57455"/>
        <dbReference type="ChEBI" id="CHEBI:57457"/>
        <dbReference type="ChEBI" id="CHEBI:456216"/>
        <dbReference type="EC" id="6.3.3.2"/>
    </reaction>
</comment>
<dbReference type="PANTHER" id="PTHR23407:SF1">
    <property type="entry name" value="5-FORMYLTETRAHYDROFOLATE CYCLO-LIGASE"/>
    <property type="match status" value="1"/>
</dbReference>
<dbReference type="EC" id="6.3.3.2" evidence="4"/>
<dbReference type="InterPro" id="IPR037171">
    <property type="entry name" value="NagB/RpiA_transferase-like"/>
</dbReference>
<keyword evidence="4" id="KW-0460">Magnesium</keyword>
<sequence>MDKSQWRKELKNVLLSIEKEERIAKSEVISNLLFQTDEWKTADCIGITVSRVFELDTSYIIDQAWREGKTVAVPKCYSKHKQMEFREICTYEELENVYMDLYEPKVEVTSCIEPSQMNVIVVPGLVFDREGYRIGYGGGYFDRYLQTYDGSKISLAYMLQTTRSLPHENYDIPVDIIITEDGRFK</sequence>
<gene>
    <name evidence="5" type="ORF">JYA63_17750</name>
</gene>
<proteinExistence type="inferred from homology"/>
<dbReference type="GO" id="GO:0030272">
    <property type="term" value="F:5-formyltetrahydrofolate cyclo-ligase activity"/>
    <property type="evidence" value="ECO:0007669"/>
    <property type="project" value="UniProtKB-EC"/>
</dbReference>
<evidence type="ECO:0000313" key="6">
    <source>
        <dbReference type="Proteomes" id="UP001296923"/>
    </source>
</evidence>
<keyword evidence="5" id="KW-0436">Ligase</keyword>
<comment type="caution">
    <text evidence="5">The sequence shown here is derived from an EMBL/GenBank/DDBJ whole genome shotgun (WGS) entry which is preliminary data.</text>
</comment>
<evidence type="ECO:0000313" key="5">
    <source>
        <dbReference type="EMBL" id="MBN3556128.1"/>
    </source>
</evidence>
<keyword evidence="4" id="KW-0479">Metal-binding</keyword>
<dbReference type="RefSeq" id="WP_205726851.1">
    <property type="nucleotide sequence ID" value="NZ_JAFHKR010000039.1"/>
</dbReference>
<dbReference type="Gene3D" id="3.40.50.10420">
    <property type="entry name" value="NagB/RpiA/CoA transferase-like"/>
    <property type="match status" value="1"/>
</dbReference>
<reference evidence="5 6" key="1">
    <citation type="submission" date="2021-01" db="EMBL/GenBank/DDBJ databases">
        <title>Genome Sequencing of Type Strains.</title>
        <authorList>
            <person name="Lemaire J.F."/>
            <person name="Inderbitzin P."/>
            <person name="Collins S.B."/>
            <person name="Wespe N."/>
            <person name="Knight-Connoni V."/>
        </authorList>
    </citation>
    <scope>NUCLEOTIDE SEQUENCE [LARGE SCALE GENOMIC DNA]</scope>
    <source>
        <strain evidence="5 6">DSM 23009</strain>
    </source>
</reference>
<comment type="cofactor">
    <cofactor evidence="4">
        <name>Mg(2+)</name>
        <dbReference type="ChEBI" id="CHEBI:18420"/>
    </cofactor>
</comment>
<dbReference type="Pfam" id="PF01812">
    <property type="entry name" value="5-FTHF_cyc-lig"/>
    <property type="match status" value="1"/>
</dbReference>
<dbReference type="InterPro" id="IPR024185">
    <property type="entry name" value="FTHF_cligase-like_sf"/>
</dbReference>
<keyword evidence="6" id="KW-1185">Reference proteome</keyword>
<evidence type="ECO:0000256" key="4">
    <source>
        <dbReference type="RuleBase" id="RU361279"/>
    </source>
</evidence>
<organism evidence="5 6">
    <name type="scientific">Fictibacillus nanhaiensis</name>
    <dbReference type="NCBI Taxonomy" id="742169"/>
    <lineage>
        <taxon>Bacteria</taxon>
        <taxon>Bacillati</taxon>
        <taxon>Bacillota</taxon>
        <taxon>Bacilli</taxon>
        <taxon>Bacillales</taxon>
        <taxon>Fictibacillaceae</taxon>
        <taxon>Fictibacillus</taxon>
    </lineage>
</organism>
<comment type="similarity">
    <text evidence="1 4">Belongs to the 5-formyltetrahydrofolate cyclo-ligase family.</text>
</comment>
<name>A0ABS2ZV19_9BACL</name>
<dbReference type="InterPro" id="IPR002698">
    <property type="entry name" value="FTHF_cligase"/>
</dbReference>
<evidence type="ECO:0000256" key="2">
    <source>
        <dbReference type="ARBA" id="ARBA00022741"/>
    </source>
</evidence>